<feature type="compositionally biased region" description="Polar residues" evidence="2">
    <location>
        <begin position="1264"/>
        <end position="1285"/>
    </location>
</feature>
<feature type="region of interest" description="Disordered" evidence="2">
    <location>
        <begin position="678"/>
        <end position="697"/>
    </location>
</feature>
<evidence type="ECO:0000256" key="2">
    <source>
        <dbReference type="SAM" id="MobiDB-lite"/>
    </source>
</evidence>
<feature type="region of interest" description="Disordered" evidence="2">
    <location>
        <begin position="1264"/>
        <end position="1310"/>
    </location>
</feature>
<organism evidence="3">
    <name type="scientific">Micromonas pusilla</name>
    <name type="common">Picoplanktonic green alga</name>
    <name type="synonym">Chromulina pusilla</name>
    <dbReference type="NCBI Taxonomy" id="38833"/>
    <lineage>
        <taxon>Eukaryota</taxon>
        <taxon>Viridiplantae</taxon>
        <taxon>Chlorophyta</taxon>
        <taxon>Mamiellophyceae</taxon>
        <taxon>Mamiellales</taxon>
        <taxon>Mamiellaceae</taxon>
        <taxon>Micromonas</taxon>
    </lineage>
</organism>
<evidence type="ECO:0000313" key="3">
    <source>
        <dbReference type="EMBL" id="CAD8512785.1"/>
    </source>
</evidence>
<feature type="coiled-coil region" evidence="1">
    <location>
        <begin position="264"/>
        <end position="387"/>
    </location>
</feature>
<keyword evidence="1" id="KW-0175">Coiled coil</keyword>
<feature type="compositionally biased region" description="Basic and acidic residues" evidence="2">
    <location>
        <begin position="1286"/>
        <end position="1310"/>
    </location>
</feature>
<dbReference type="EMBL" id="HBEQ01000265">
    <property type="protein sequence ID" value="CAD8512785.1"/>
    <property type="molecule type" value="Transcribed_RNA"/>
</dbReference>
<proteinExistence type="predicted"/>
<sequence>MAGHATNVEEEWTRSIDHLRDMARQNEESLMRNKRLTSVLSVPNRELNDGIEHVVPALDERRASWAKNQEFQRRLLDERFCRIDQSREDVVHFQDIGMNSTEDEEHERRVTAAALARMLKRRGKGNKAPKVLGVLELLRVETGGAVSTLVSAPPPDLLQHKKKPKLHDGKAADALTRLKQRRNEEFIEAKVRREREAAEALVRKEEEERLLHEEEEARRNNTVKSRAARAAAAMAKMRKVGREVAMGRKVATAVQDNSAEAIAAREAERAQQEASEKLIAAAEALEAEENEASRQGREMGDLREKISHAQAEADEATRLAVRAEEIIADLIEDGQEDAAEMASQTVEAWRSRSIALKSEVDVLHNEYKALEERYGLAEGRRAQAESQLESRNHLLNVLKGEVLTKDSEADVARAARAKVMEHIANEVITHIYSAEANRDRQAVTEIVGAAAELGMMSDAAETFVSRIAAAVARASDTVAASLAAAHASNKAITAEISARANLDTAQKHADDARDRLRSALTEMFAASSNTVSGCEVTLAHDASVSSAKRLTAVVGGPIMSSTFVPGKTKVCKVKGGFNLIGARVPASEDRENPPNDLMNLLISALPLAPRQGEYNIEELGAERAKTTKREAEPTRQVMQALTLEKRTKKLAAVAKKLGLVSEVTTDANPAFVTSVFKPPGSQSAQPEPILKSSADSAPKVAGKKTAVTKLEPTVHVRLAVERFNRAYFGASRAEEAVRTALDNLVSACETAHTKRRDADTFATSAELFEIRKVMVERVFSVGVQHMADAKPKIMRLQLTSVDPREASLALLEASFSAYEAVAAEAEAVVDGYRNKVNAATTALSDAEKGVAAALDNLSEAENAERVTRDEHVAAKDRRALGETRLKNLVQVMKEDKGIIWKAEITAPKVDAAREAVEVLREVELSASLASKEATKKVDKARQAIPEAEGFVAPAVVAREHAYRLLSSVEEERDDIRRLVSAAQTALKLDAEGERLAIIAKDAAAEAAVAGESDAEIHRLAIEAATAASKSIFEAAQECAVKAAEAATAANAAIAAADAEVVSCKAAVEAREADLALAKYEMTRAQDDERRYLAAEREAKIAEPIAKQTKSSPEKPKRQVKNPRALARFRLAVRLVITSIAFVTPAQRAAAEVAELRRRIVEAERALETAIEDAEYARRKAKIAERHCEDARRAAAALREKANAIHERESKDKKRASKATFAREVNDVNSLDDAILTEKSAEEAVQRATDTLDAARDAVAAAKSSVEQTSQAVQDAESTLESATSDLSEKKDAGTLAEAEARLTESKTTAEKLRAEGPGLEAAVAAADEAEMNALELRDELRRLHEDHERRVKRATGTLRAAREMSESSTHRYAAELKRLHDAERALKSAKKQLAEATKLRVKAEEISAKEAEKRRRMAELDGKARQRKRDKTVTVGLSVVNATTSQDVDKSRQIKQPDLTELDVEVIHRMFEETDASEAEGVQERHRNDEAAMKHRHFKETFILADWHRRGGGAAPRHKVKHEPGKMVNTLMRGFKQDVFRGGSVATRFEGGNSFGPPTDHAMDKVLKQQMISRGDWLPEMDDPDKPQGVAANELARRHAAEVKEGQVRRREEERRHKASREARKEAFILKASEERKREKLEAVKALVGR</sequence>
<gene>
    <name evidence="3" type="ORF">MCOM1403_LOCUS210</name>
</gene>
<reference evidence="3" key="1">
    <citation type="submission" date="2021-01" db="EMBL/GenBank/DDBJ databases">
        <authorList>
            <person name="Corre E."/>
            <person name="Pelletier E."/>
            <person name="Niang G."/>
            <person name="Scheremetjew M."/>
            <person name="Finn R."/>
            <person name="Kale V."/>
            <person name="Holt S."/>
            <person name="Cochrane G."/>
            <person name="Meng A."/>
            <person name="Brown T."/>
            <person name="Cohen L."/>
        </authorList>
    </citation>
    <scope>NUCLEOTIDE SEQUENCE</scope>
    <source>
        <strain evidence="3">CCMP1723</strain>
    </source>
</reference>
<evidence type="ECO:0000256" key="1">
    <source>
        <dbReference type="SAM" id="Coils"/>
    </source>
</evidence>
<accession>A0A7S0I6Z7</accession>
<feature type="coiled-coil region" evidence="1">
    <location>
        <begin position="1145"/>
        <end position="1207"/>
    </location>
</feature>
<feature type="coiled-coil region" evidence="1">
    <location>
        <begin position="188"/>
        <end position="217"/>
    </location>
</feature>
<name>A0A7S0I6Z7_MICPS</name>
<feature type="region of interest" description="Disordered" evidence="2">
    <location>
        <begin position="1599"/>
        <end position="1627"/>
    </location>
</feature>
<protein>
    <submittedName>
        <fullName evidence="3">Uncharacterized protein</fullName>
    </submittedName>
</protein>